<dbReference type="InterPro" id="IPR036465">
    <property type="entry name" value="vWFA_dom_sf"/>
</dbReference>
<feature type="domain" description="TROVE" evidence="8">
    <location>
        <begin position="13"/>
        <end position="331"/>
    </location>
</feature>
<keyword evidence="4" id="KW-0479">Metal-binding</keyword>
<evidence type="ECO:0000313" key="9">
    <source>
        <dbReference type="EMBL" id="MDR5654484.1"/>
    </source>
</evidence>
<evidence type="ECO:0000313" key="10">
    <source>
        <dbReference type="Proteomes" id="UP001247754"/>
    </source>
</evidence>
<dbReference type="Gene3D" id="3.40.50.410">
    <property type="entry name" value="von Willebrand factor, type A domain"/>
    <property type="match status" value="1"/>
</dbReference>
<sequence length="439" mass="47377">MRMNTVQHFHPNHRTHGGAPAQVVSPEQQLRRLVMASLLWEDSFYVDGKTSTDLVAEAIKRVDPQRVGDIAIEAREQQHLRHMPLYLVAHLAAAQPGGTWLKHVIARVVKRADELAELVALYCQVTGQSPKAIGKLPAQLKKGLALAFPKFDAYQLAKYDRAGAITLTDVARLVHPAHTDAIGGLVKGTLSAPDTWEVALSGGADKKEAFTRLLQEGKLGYLALLRNLRNMTEANVDRLLVQDAILARKGAGNVLPFRFVAAARACPSLEPALDQALVNSIAEAAKLPGRTIILVDVSGSMDDKLSGKSDLTRMDAAAALASVLPCEDLRVFTFSDRVVEVPARRGMAGVDAVIRSQPHGCTYLAQAVQAVNQHADYDRLVVITDEQGSDGALPPAKGKFGGYLVNVAAYENGVAHGKTWTQVSGWSEGIIKFIAACER</sequence>
<dbReference type="Pfam" id="PF05731">
    <property type="entry name" value="TROVE"/>
    <property type="match status" value="2"/>
</dbReference>
<dbReference type="RefSeq" id="WP_310458641.1">
    <property type="nucleotide sequence ID" value="NZ_JAVKPH010000027.1"/>
</dbReference>
<keyword evidence="5" id="KW-0694">RNA-binding</keyword>
<proteinExistence type="inferred from homology"/>
<comment type="subcellular location">
    <subcellularLocation>
        <location evidence="1">Cytoplasm</location>
    </subcellularLocation>
</comment>
<evidence type="ECO:0000256" key="3">
    <source>
        <dbReference type="ARBA" id="ARBA00022490"/>
    </source>
</evidence>
<dbReference type="Pfam" id="PF25045">
    <property type="entry name" value="vWA_Ro60"/>
    <property type="match status" value="1"/>
</dbReference>
<dbReference type="PANTHER" id="PTHR14202:SF0">
    <property type="entry name" value="RNA-BINDING PROTEIN RO60"/>
    <property type="match status" value="1"/>
</dbReference>
<evidence type="ECO:0000256" key="2">
    <source>
        <dbReference type="ARBA" id="ARBA00007814"/>
    </source>
</evidence>
<dbReference type="Proteomes" id="UP001247754">
    <property type="component" value="Unassembled WGS sequence"/>
</dbReference>
<dbReference type="InterPro" id="IPR008858">
    <property type="entry name" value="TROVE_dom"/>
</dbReference>
<evidence type="ECO:0000256" key="4">
    <source>
        <dbReference type="ARBA" id="ARBA00022723"/>
    </source>
</evidence>
<gene>
    <name evidence="9" type="ORF">RGD00_17870</name>
</gene>
<name>A0ABU1FC59_9RHOB</name>
<evidence type="ECO:0000256" key="7">
    <source>
        <dbReference type="SAM" id="MobiDB-lite"/>
    </source>
</evidence>
<protein>
    <submittedName>
        <fullName evidence="9">TROVE domain-containing protein</fullName>
    </submittedName>
</protein>
<dbReference type="SUPFAM" id="SSF140864">
    <property type="entry name" value="TROVE domain-like"/>
    <property type="match status" value="1"/>
</dbReference>
<evidence type="ECO:0000256" key="5">
    <source>
        <dbReference type="ARBA" id="ARBA00022884"/>
    </source>
</evidence>
<dbReference type="InterPro" id="IPR037214">
    <property type="entry name" value="TROVE_dom_sf"/>
</dbReference>
<feature type="region of interest" description="Disordered" evidence="7">
    <location>
        <begin position="1"/>
        <end position="21"/>
    </location>
</feature>
<evidence type="ECO:0000256" key="6">
    <source>
        <dbReference type="ARBA" id="ARBA00023274"/>
    </source>
</evidence>
<keyword evidence="10" id="KW-1185">Reference proteome</keyword>
<keyword evidence="6" id="KW-0687">Ribonucleoprotein</keyword>
<dbReference type="InterPro" id="IPR056800">
    <property type="entry name" value="vWA_Ro60"/>
</dbReference>
<dbReference type="InterPro" id="IPR040322">
    <property type="entry name" value="TROVE2"/>
</dbReference>
<comment type="caution">
    <text evidence="9">The sequence shown here is derived from an EMBL/GenBank/DDBJ whole genome shotgun (WGS) entry which is preliminary data.</text>
</comment>
<evidence type="ECO:0000259" key="8">
    <source>
        <dbReference type="PROSITE" id="PS50988"/>
    </source>
</evidence>
<dbReference type="SUPFAM" id="SSF53300">
    <property type="entry name" value="vWA-like"/>
    <property type="match status" value="1"/>
</dbReference>
<organism evidence="9 10">
    <name type="scientific">Ruixingdingia sedimenti</name>
    <dbReference type="NCBI Taxonomy" id="3073604"/>
    <lineage>
        <taxon>Bacteria</taxon>
        <taxon>Pseudomonadati</taxon>
        <taxon>Pseudomonadota</taxon>
        <taxon>Alphaproteobacteria</taxon>
        <taxon>Rhodobacterales</taxon>
        <taxon>Paracoccaceae</taxon>
        <taxon>Ruixingdingia</taxon>
    </lineage>
</organism>
<dbReference type="PANTHER" id="PTHR14202">
    <property type="entry name" value="60 KDA RIBONUCLEOPROTEIN SSA/RO"/>
    <property type="match status" value="1"/>
</dbReference>
<accession>A0ABU1FC59</accession>
<dbReference type="PROSITE" id="PS50988">
    <property type="entry name" value="TROVE"/>
    <property type="match status" value="1"/>
</dbReference>
<evidence type="ECO:0000256" key="1">
    <source>
        <dbReference type="ARBA" id="ARBA00004496"/>
    </source>
</evidence>
<keyword evidence="3" id="KW-0963">Cytoplasm</keyword>
<dbReference type="EMBL" id="JAVKPH010000027">
    <property type="protein sequence ID" value="MDR5654484.1"/>
    <property type="molecule type" value="Genomic_DNA"/>
</dbReference>
<reference evidence="9 10" key="1">
    <citation type="submission" date="2023-09" db="EMBL/GenBank/DDBJ databases">
        <title>Xinfangfangia sedmenti sp. nov., isolated the sedment.</title>
        <authorList>
            <person name="Xu L."/>
        </authorList>
    </citation>
    <scope>NUCLEOTIDE SEQUENCE [LARGE SCALE GENOMIC DNA]</scope>
    <source>
        <strain evidence="9 10">LG-4</strain>
    </source>
</reference>
<comment type="similarity">
    <text evidence="2">Belongs to the Ro 60 kDa family.</text>
</comment>